<keyword evidence="1" id="KW-0819">tRNA processing</keyword>
<comment type="caution">
    <text evidence="2">The sequence shown here is derived from an EMBL/GenBank/DDBJ whole genome shotgun (WGS) entry which is preliminary data.</text>
</comment>
<dbReference type="Pfam" id="PF01900">
    <property type="entry name" value="RNase_P_Rpp14"/>
    <property type="match status" value="1"/>
</dbReference>
<dbReference type="InterPro" id="IPR002759">
    <property type="entry name" value="Pop5/Rpp14/Rnp2-like"/>
</dbReference>
<dbReference type="PANTHER" id="PTHR15441:SF2">
    <property type="entry name" value="RIBONUCLEASE P_MRP PROTEIN SUBUNIT POP5"/>
    <property type="match status" value="1"/>
</dbReference>
<name>A0A497ETN4_9CREN</name>
<dbReference type="SUPFAM" id="SSF160350">
    <property type="entry name" value="Rnp2-like"/>
    <property type="match status" value="1"/>
</dbReference>
<gene>
    <name evidence="2" type="ORF">DRJ31_00810</name>
</gene>
<proteinExistence type="predicted"/>
<dbReference type="PANTHER" id="PTHR15441">
    <property type="entry name" value="RIBONUCLEASE P PROTEIN SUBUNIT P14"/>
    <property type="match status" value="1"/>
</dbReference>
<evidence type="ECO:0000313" key="3">
    <source>
        <dbReference type="Proteomes" id="UP000278475"/>
    </source>
</evidence>
<evidence type="ECO:0000313" key="2">
    <source>
        <dbReference type="EMBL" id="RLE50597.1"/>
    </source>
</evidence>
<protein>
    <submittedName>
        <fullName evidence="2">Uncharacterized protein</fullName>
    </submittedName>
</protein>
<reference evidence="2 3" key="1">
    <citation type="submission" date="2018-06" db="EMBL/GenBank/DDBJ databases">
        <title>Extensive metabolic versatility and redundancy in microbially diverse, dynamic hydrothermal sediments.</title>
        <authorList>
            <person name="Dombrowski N."/>
            <person name="Teske A."/>
            <person name="Baker B.J."/>
        </authorList>
    </citation>
    <scope>NUCLEOTIDE SEQUENCE [LARGE SCALE GENOMIC DNA]</scope>
    <source>
        <strain evidence="2">B66_G16</strain>
    </source>
</reference>
<dbReference type="AlphaFoldDB" id="A0A497ETN4"/>
<dbReference type="Gene3D" id="3.30.70.3250">
    <property type="entry name" value="Ribonuclease P, Pop5 subunit"/>
    <property type="match status" value="1"/>
</dbReference>
<dbReference type="Proteomes" id="UP000278475">
    <property type="component" value="Unassembled WGS sequence"/>
</dbReference>
<dbReference type="EMBL" id="QMQV01000003">
    <property type="protein sequence ID" value="RLE50597.1"/>
    <property type="molecule type" value="Genomic_DNA"/>
</dbReference>
<organism evidence="2 3">
    <name type="scientific">Thermoproteota archaeon</name>
    <dbReference type="NCBI Taxonomy" id="2056631"/>
    <lineage>
        <taxon>Archaea</taxon>
        <taxon>Thermoproteota</taxon>
    </lineage>
</organism>
<dbReference type="GO" id="GO:0030677">
    <property type="term" value="C:ribonuclease P complex"/>
    <property type="evidence" value="ECO:0007669"/>
    <property type="project" value="InterPro"/>
</dbReference>
<sequence length="128" mass="14118">MPVKLARNRYVVLKLTSFDEERAFSANELFNTLQNSLLKLYGEVGVSEAKLKVIPTQNPTLFIAKCSHRAVDKVLAAASHITSIGDKNVIVSPVLTTGTMKKIREKLKTYLSISSEAGMKKPSQTSEH</sequence>
<evidence type="ECO:0000256" key="1">
    <source>
        <dbReference type="ARBA" id="ARBA00022694"/>
    </source>
</evidence>
<dbReference type="InterPro" id="IPR038085">
    <property type="entry name" value="Rnp2-like_sf"/>
</dbReference>
<accession>A0A497ETN4</accession>
<dbReference type="GO" id="GO:0001682">
    <property type="term" value="P:tRNA 5'-leader removal"/>
    <property type="evidence" value="ECO:0007669"/>
    <property type="project" value="InterPro"/>
</dbReference>